<feature type="non-terminal residue" evidence="1">
    <location>
        <position position="1"/>
    </location>
</feature>
<reference evidence="1" key="1">
    <citation type="submission" date="2020-02" db="EMBL/GenBank/DDBJ databases">
        <authorList>
            <person name="Meier V. D."/>
        </authorList>
    </citation>
    <scope>NUCLEOTIDE SEQUENCE</scope>
    <source>
        <strain evidence="1">AVDCRST_MAG56</strain>
    </source>
</reference>
<proteinExistence type="predicted"/>
<dbReference type="AlphaFoldDB" id="A0A6J4IRE8"/>
<dbReference type="EMBL" id="CADCTQ010000217">
    <property type="protein sequence ID" value="CAA9259887.1"/>
    <property type="molecule type" value="Genomic_DNA"/>
</dbReference>
<protein>
    <submittedName>
        <fullName evidence="1">Uncharacterized protein</fullName>
    </submittedName>
</protein>
<feature type="non-terminal residue" evidence="1">
    <location>
        <position position="44"/>
    </location>
</feature>
<name>A0A6J4IRE8_9SPHI</name>
<evidence type="ECO:0000313" key="1">
    <source>
        <dbReference type="EMBL" id="CAA9259887.1"/>
    </source>
</evidence>
<organism evidence="1">
    <name type="scientific">uncultured Cytophagales bacterium</name>
    <dbReference type="NCBI Taxonomy" id="158755"/>
    <lineage>
        <taxon>Bacteria</taxon>
        <taxon>Pseudomonadati</taxon>
        <taxon>Bacteroidota</taxon>
        <taxon>Sphingobacteriia</taxon>
        <taxon>Sphingobacteriales</taxon>
        <taxon>environmental samples</taxon>
    </lineage>
</organism>
<sequence>EQRLPDRGGFLLPAYAGQKDFPLGRPAVFAFLHFLYPQNGRYGL</sequence>
<accession>A0A6J4IRE8</accession>
<gene>
    <name evidence="1" type="ORF">AVDCRST_MAG56-2475</name>
</gene>